<feature type="compositionally biased region" description="Low complexity" evidence="1">
    <location>
        <begin position="19"/>
        <end position="34"/>
    </location>
</feature>
<feature type="compositionally biased region" description="Low complexity" evidence="1">
    <location>
        <begin position="159"/>
        <end position="169"/>
    </location>
</feature>
<evidence type="ECO:0000313" key="2">
    <source>
        <dbReference type="EMBL" id="EAU62637.1"/>
    </source>
</evidence>
<feature type="region of interest" description="Disordered" evidence="1">
    <location>
        <begin position="703"/>
        <end position="731"/>
    </location>
</feature>
<name>Q08Q81_STIAD</name>
<evidence type="ECO:0000256" key="1">
    <source>
        <dbReference type="SAM" id="MobiDB-lite"/>
    </source>
</evidence>
<proteinExistence type="predicted"/>
<evidence type="ECO:0000313" key="3">
    <source>
        <dbReference type="Proteomes" id="UP000032702"/>
    </source>
</evidence>
<organism evidence="2 3">
    <name type="scientific">Stigmatella aurantiaca (strain DW4/3-1)</name>
    <dbReference type="NCBI Taxonomy" id="378806"/>
    <lineage>
        <taxon>Bacteria</taxon>
        <taxon>Pseudomonadati</taxon>
        <taxon>Myxococcota</taxon>
        <taxon>Myxococcia</taxon>
        <taxon>Myxococcales</taxon>
        <taxon>Cystobacterineae</taxon>
        <taxon>Archangiaceae</taxon>
        <taxon>Stigmatella</taxon>
    </lineage>
</organism>
<protein>
    <submittedName>
        <fullName evidence="2">Uncharacterized protein</fullName>
    </submittedName>
</protein>
<feature type="compositionally biased region" description="Low complexity" evidence="1">
    <location>
        <begin position="722"/>
        <end position="731"/>
    </location>
</feature>
<reference evidence="2 3" key="1">
    <citation type="submission" date="2006-04" db="EMBL/GenBank/DDBJ databases">
        <authorList>
            <person name="Nierman W.C."/>
        </authorList>
    </citation>
    <scope>NUCLEOTIDE SEQUENCE [LARGE SCALE GENOMIC DNA]</scope>
    <source>
        <strain evidence="2 3">DW4/3-1</strain>
    </source>
</reference>
<accession>Q08Q81</accession>
<sequence length="731" mass="84088">MRQLHRHRGLHSHRHQPQRPRQAQQHLPAAPQVHQVQVRRHVRGHPAVLERHRLFEGEDVLVPEVGGLIAQVHGHEGVAFGRLDEKRALSAGSHQLPRALSERLVRGPAPKPLHLWLEGEVPGKGHQPLQANQQLSLHPHRAARRPDRESGRRARLRQRQQGCQLSQRRNGPRLWRKARSLRWRLRHKGVRDRLGRQCLPGRRRLEAGLRLHEDILRRFLGHGRGHLRRGVRFRQGFRFRGRRRGGRLVLGNGRQVLRVLGLRGQHGHPILGEFFHRHHRNLGLRIRRWGGKLREWTGRRLVATAWQFLCPGSLLRQSARRLRRHPGCLRRLGHRHRRKRLGGGSEFLGGQHRKIERRLLGHQRFGFDLRKLAQGLRLLCRGFVEPELCTPVILRRWRGRLTRNERGRPGERRRLRGRRGHLRRGNLFDDVDVQLVARGIPLRDAALPAPRLGPLELREASLRRQRHRRLPDERLSGDGPGHLLGHGVAARQQEVLARPPVLALLGQRQPQVVVRLLVVRREIHRHLELAHRALQRIRLQVHEPQVDPQRGVHRVLPHQHLVDLRRPVEEAQLEIRQPEKVLPLLVLRLHLVGPLEVVLGLDHLPGRQQFSAAVEKIQELVVNGTRLRPRRSRRRHRHSLRGARCVRAARALYSGGRAAGPCARTPGSPCRAARCRRTCGPPAGPRCTRQSSSPCRLRTCWRAPSGSAPPLRCSPSRRRCPSRTSPSPSGA</sequence>
<feature type="region of interest" description="Disordered" evidence="1">
    <location>
        <begin position="120"/>
        <end position="171"/>
    </location>
</feature>
<feature type="region of interest" description="Disordered" evidence="1">
    <location>
        <begin position="1"/>
        <end position="34"/>
    </location>
</feature>
<dbReference type="Proteomes" id="UP000032702">
    <property type="component" value="Unassembled WGS sequence"/>
</dbReference>
<dbReference type="AlphaFoldDB" id="Q08Q81"/>
<comment type="caution">
    <text evidence="2">The sequence shown here is derived from an EMBL/GenBank/DDBJ whole genome shotgun (WGS) entry which is preliminary data.</text>
</comment>
<feature type="compositionally biased region" description="Basic residues" evidence="1">
    <location>
        <begin position="1"/>
        <end position="18"/>
    </location>
</feature>
<dbReference type="EMBL" id="AAMD01000219">
    <property type="protein sequence ID" value="EAU62637.1"/>
    <property type="molecule type" value="Genomic_DNA"/>
</dbReference>
<gene>
    <name evidence="2" type="ORF">STIAU_7467</name>
</gene>